<accession>A0A062V1G9</accession>
<gene>
    <name evidence="1" type="ORF">ANME2D_02902</name>
</gene>
<keyword evidence="2" id="KW-1185">Reference proteome</keyword>
<evidence type="ECO:0000313" key="1">
    <source>
        <dbReference type="EMBL" id="KCZ71232.1"/>
    </source>
</evidence>
<protein>
    <submittedName>
        <fullName evidence="1">Uncharacterized protein</fullName>
    </submittedName>
</protein>
<name>A0A062V1G9_9EURY</name>
<dbReference type="EMBL" id="JMIY01000007">
    <property type="protein sequence ID" value="KCZ71232.1"/>
    <property type="molecule type" value="Genomic_DNA"/>
</dbReference>
<evidence type="ECO:0000313" key="2">
    <source>
        <dbReference type="Proteomes" id="UP000027153"/>
    </source>
</evidence>
<dbReference type="Proteomes" id="UP000027153">
    <property type="component" value="Unassembled WGS sequence"/>
</dbReference>
<comment type="caution">
    <text evidence="1">The sequence shown here is derived from an EMBL/GenBank/DDBJ whole genome shotgun (WGS) entry which is preliminary data.</text>
</comment>
<sequence>NRAIVEGG</sequence>
<proteinExistence type="predicted"/>
<reference evidence="1 2" key="1">
    <citation type="journal article" date="2013" name="Nature">
        <title>Anaerobic oxidation of methane coupled to nitrate reduction in a novel archaeal lineage.</title>
        <authorList>
            <person name="Haroon M.F."/>
            <person name="Hu S."/>
            <person name="Shi Y."/>
            <person name="Imelfort M."/>
            <person name="Keller J."/>
            <person name="Hugenholtz P."/>
            <person name="Yuan Z."/>
            <person name="Tyson G.W."/>
        </authorList>
    </citation>
    <scope>NUCLEOTIDE SEQUENCE [LARGE SCALE GENOMIC DNA]</scope>
    <source>
        <strain evidence="1 2">ANME-2d</strain>
    </source>
</reference>
<feature type="non-terminal residue" evidence="1">
    <location>
        <position position="1"/>
    </location>
</feature>
<organism evidence="1 2">
    <name type="scientific">Candidatus Methanoperedens nitratireducens</name>
    <dbReference type="NCBI Taxonomy" id="1392998"/>
    <lineage>
        <taxon>Archaea</taxon>
        <taxon>Methanobacteriati</taxon>
        <taxon>Methanobacteriota</taxon>
        <taxon>Stenosarchaea group</taxon>
        <taxon>Methanomicrobia</taxon>
        <taxon>Methanosarcinales</taxon>
        <taxon>ANME-2 cluster</taxon>
        <taxon>Candidatus Methanoperedentaceae</taxon>
        <taxon>Candidatus Methanoperedens</taxon>
    </lineage>
</organism>